<evidence type="ECO:0000256" key="2">
    <source>
        <dbReference type="ARBA" id="ARBA00023224"/>
    </source>
</evidence>
<evidence type="ECO:0000313" key="9">
    <source>
        <dbReference type="Proteomes" id="UP000009071"/>
    </source>
</evidence>
<evidence type="ECO:0000256" key="6">
    <source>
        <dbReference type="SAM" id="Phobius"/>
    </source>
</evidence>
<dbReference type="PRINTS" id="PR00260">
    <property type="entry name" value="CHEMTRNSDUCR"/>
</dbReference>
<dbReference type="GO" id="GO:0016020">
    <property type="term" value="C:membrane"/>
    <property type="evidence" value="ECO:0007669"/>
    <property type="project" value="UniProtKB-SubCell"/>
</dbReference>
<dbReference type="FunFam" id="1.10.287.950:FF:000001">
    <property type="entry name" value="Methyl-accepting chemotaxis sensory transducer"/>
    <property type="match status" value="1"/>
</dbReference>
<dbReference type="Pfam" id="PF13426">
    <property type="entry name" value="PAS_9"/>
    <property type="match status" value="1"/>
</dbReference>
<evidence type="ECO:0000256" key="1">
    <source>
        <dbReference type="ARBA" id="ARBA00004370"/>
    </source>
</evidence>
<feature type="region of interest" description="Disordered" evidence="5">
    <location>
        <begin position="704"/>
        <end position="728"/>
    </location>
</feature>
<dbReference type="CDD" id="cd11386">
    <property type="entry name" value="MCP_signal"/>
    <property type="match status" value="1"/>
</dbReference>
<feature type="transmembrane region" description="Helical" evidence="6">
    <location>
        <begin position="219"/>
        <end position="244"/>
    </location>
</feature>
<keyword evidence="6" id="KW-0472">Membrane</keyword>
<dbReference type="GO" id="GO:0004888">
    <property type="term" value="F:transmembrane signaling receptor activity"/>
    <property type="evidence" value="ECO:0007669"/>
    <property type="project" value="InterPro"/>
</dbReference>
<dbReference type="Proteomes" id="UP000009071">
    <property type="component" value="Chromosome"/>
</dbReference>
<dbReference type="InterPro" id="IPR035965">
    <property type="entry name" value="PAS-like_dom_sf"/>
</dbReference>
<dbReference type="GO" id="GO:0006935">
    <property type="term" value="P:chemotaxis"/>
    <property type="evidence" value="ECO:0007669"/>
    <property type="project" value="InterPro"/>
</dbReference>
<gene>
    <name evidence="8" type="ordered locus">DMR_29280</name>
</gene>
<sequence length="728" mass="79184">MSIFFGTLSVFPSSWNLQTNRQQNEDAMFRDMKIRTKLTLILVLLGVGLATLFLISRLTLTKVAIGSNAYNDILLSKDLNADILPPPLYIIESYNSMLKATFISNDNIEEILKAIEKDKKSFEESRSIWTKKLHAGEIKNELLDKVCASAEKIFDVFTNNVTPAIQVGDLIRAKQIFNEAINPEFSRHRNSVVNLASLLEDFSKQVESQGVTEVNSGSLFLAIGFFVIAIVVIALFFLFARFLMHQLGDDPSSLAAITMQIADGDLTARFDKTRPEIGVFGSVKRMTETLKNRLGFAQGVMNGIATPCIVVDPKAKILFMNQQIIDYIERGGKPEDYLGFSAAKFFYNDESKQTMSEKAIAQKSAVATKDVSFMSFKNNPRFCNFDSSPITDLDGNIIAGITLITDLTEVVEQQRAAKDAIARGTLQAAKKLESIVEIVTSASEQLSAQIEQSSRGSEEQARSISETATAMVEMNATVLEVAKNATNAAGTADQAKTKAEEGARAVSQVVKGIGQVQNQSQEMKIDMDNLGKQAEGIGQILNVISDIADQTNLLALNAAIEAARAGDAGRGFAVVADEVRKLAEKTMTATKEVGNAIRGIQDGTKKNIENVERTGKYIEEVTNLATNSGEALNQIVTLADKTTDQVRSIATASEQQSATSEEINRSIEAVNRISSESADAMRKSAQAVTELANQAQVLKRLIEEMKSDSGSGTKKLPAGKKPLALEKG</sequence>
<dbReference type="PROSITE" id="PS50111">
    <property type="entry name" value="CHEMOTAXIS_TRANSDUC_2"/>
    <property type="match status" value="1"/>
</dbReference>
<dbReference type="GO" id="GO:0007165">
    <property type="term" value="P:signal transduction"/>
    <property type="evidence" value="ECO:0007669"/>
    <property type="project" value="UniProtKB-KW"/>
</dbReference>
<organism evidence="8 9">
    <name type="scientific">Solidesulfovibrio magneticus (strain ATCC 700980 / DSM 13731 / RS-1)</name>
    <name type="common">Desulfovibrio magneticus</name>
    <dbReference type="NCBI Taxonomy" id="573370"/>
    <lineage>
        <taxon>Bacteria</taxon>
        <taxon>Pseudomonadati</taxon>
        <taxon>Thermodesulfobacteriota</taxon>
        <taxon>Desulfovibrionia</taxon>
        <taxon>Desulfovibrionales</taxon>
        <taxon>Desulfovibrionaceae</taxon>
        <taxon>Solidesulfovibrio</taxon>
    </lineage>
</organism>
<name>C4XHP5_SOLM1</name>
<dbReference type="HOGENOM" id="CLU_000445_107_27_7"/>
<dbReference type="SUPFAM" id="SSF55785">
    <property type="entry name" value="PYP-like sensor domain (PAS domain)"/>
    <property type="match status" value="1"/>
</dbReference>
<dbReference type="InterPro" id="IPR004089">
    <property type="entry name" value="MCPsignal_dom"/>
</dbReference>
<reference evidence="8 9" key="1">
    <citation type="journal article" date="2009" name="Genome Res.">
        <title>Whole genome sequence of Desulfovibrio magneticus strain RS-1 revealed common gene clusters in magnetotactic bacteria.</title>
        <authorList>
            <person name="Nakazawa H."/>
            <person name="Arakaki A."/>
            <person name="Narita-Yamada S."/>
            <person name="Yashiro I."/>
            <person name="Jinno K."/>
            <person name="Aoki N."/>
            <person name="Tsuruyama A."/>
            <person name="Okamura Y."/>
            <person name="Tanikawa S."/>
            <person name="Fujita N."/>
            <person name="Takeyama H."/>
            <person name="Matsunaga T."/>
        </authorList>
    </citation>
    <scope>NUCLEOTIDE SEQUENCE [LARGE SCALE GENOMIC DNA]</scope>
    <source>
        <strain evidence="9">ATCC 700980 / DSM 13731 / RS-1</strain>
    </source>
</reference>
<dbReference type="Gene3D" id="6.10.340.10">
    <property type="match status" value="1"/>
</dbReference>
<dbReference type="Gene3D" id="3.30.450.20">
    <property type="entry name" value="PAS domain"/>
    <property type="match status" value="1"/>
</dbReference>
<comment type="subcellular location">
    <subcellularLocation>
        <location evidence="1">Membrane</location>
    </subcellularLocation>
</comment>
<keyword evidence="2 4" id="KW-0807">Transducer</keyword>
<dbReference type="PANTHER" id="PTHR32089:SF112">
    <property type="entry name" value="LYSOZYME-LIKE PROTEIN-RELATED"/>
    <property type="match status" value="1"/>
</dbReference>
<dbReference type="AlphaFoldDB" id="C4XHP5"/>
<dbReference type="PANTHER" id="PTHR32089">
    <property type="entry name" value="METHYL-ACCEPTING CHEMOTAXIS PROTEIN MCPB"/>
    <property type="match status" value="1"/>
</dbReference>
<keyword evidence="6" id="KW-1133">Transmembrane helix</keyword>
<proteinExistence type="inferred from homology"/>
<dbReference type="Pfam" id="PF00015">
    <property type="entry name" value="MCPsignal"/>
    <property type="match status" value="1"/>
</dbReference>
<dbReference type="eggNOG" id="COG0840">
    <property type="taxonomic scope" value="Bacteria"/>
</dbReference>
<evidence type="ECO:0000259" key="7">
    <source>
        <dbReference type="PROSITE" id="PS50111"/>
    </source>
</evidence>
<dbReference type="KEGG" id="dma:DMR_29280"/>
<evidence type="ECO:0000256" key="5">
    <source>
        <dbReference type="SAM" id="MobiDB-lite"/>
    </source>
</evidence>
<dbReference type="SUPFAM" id="SSF58104">
    <property type="entry name" value="Methyl-accepting chemotaxis protein (MCP) signaling domain"/>
    <property type="match status" value="1"/>
</dbReference>
<dbReference type="STRING" id="573370.DMR_29280"/>
<keyword evidence="9" id="KW-1185">Reference proteome</keyword>
<evidence type="ECO:0000256" key="4">
    <source>
        <dbReference type="PROSITE-ProRule" id="PRU00284"/>
    </source>
</evidence>
<dbReference type="InterPro" id="IPR000014">
    <property type="entry name" value="PAS"/>
</dbReference>
<evidence type="ECO:0000313" key="8">
    <source>
        <dbReference type="EMBL" id="BAH76419.1"/>
    </source>
</evidence>
<evidence type="ECO:0000256" key="3">
    <source>
        <dbReference type="ARBA" id="ARBA00029447"/>
    </source>
</evidence>
<dbReference type="InterPro" id="IPR004090">
    <property type="entry name" value="Chemotax_Me-accpt_rcpt"/>
</dbReference>
<feature type="domain" description="Methyl-accepting transducer" evidence="7">
    <location>
        <begin position="435"/>
        <end position="671"/>
    </location>
</feature>
<protein>
    <submittedName>
        <fullName evidence="8">Methyl-accepting chemotaxis protein</fullName>
    </submittedName>
</protein>
<keyword evidence="6" id="KW-0812">Transmembrane</keyword>
<dbReference type="EMBL" id="AP010904">
    <property type="protein sequence ID" value="BAH76419.1"/>
    <property type="molecule type" value="Genomic_DNA"/>
</dbReference>
<dbReference type="SMART" id="SM00283">
    <property type="entry name" value="MA"/>
    <property type="match status" value="1"/>
</dbReference>
<accession>C4XHP5</accession>
<feature type="transmembrane region" description="Helical" evidence="6">
    <location>
        <begin position="40"/>
        <end position="60"/>
    </location>
</feature>
<dbReference type="Gene3D" id="1.10.287.950">
    <property type="entry name" value="Methyl-accepting chemotaxis protein"/>
    <property type="match status" value="1"/>
</dbReference>
<comment type="similarity">
    <text evidence="3">Belongs to the methyl-accepting chemotaxis (MCP) protein family.</text>
</comment>